<accession>A0A6J4K2D9</accession>
<feature type="chain" id="PRO_5027104682" description="Lipoprotein" evidence="1">
    <location>
        <begin position="19"/>
        <end position="213"/>
    </location>
</feature>
<evidence type="ECO:0000256" key="1">
    <source>
        <dbReference type="SAM" id="SignalP"/>
    </source>
</evidence>
<dbReference type="PROSITE" id="PS51257">
    <property type="entry name" value="PROKAR_LIPOPROTEIN"/>
    <property type="match status" value="1"/>
</dbReference>
<gene>
    <name evidence="2" type="ORF">AVDCRST_MAG68-1673</name>
</gene>
<proteinExistence type="predicted"/>
<keyword evidence="1" id="KW-0732">Signal</keyword>
<protein>
    <recommendedName>
        <fullName evidence="3">Lipoprotein</fullName>
    </recommendedName>
</protein>
<feature type="signal peptide" evidence="1">
    <location>
        <begin position="1"/>
        <end position="18"/>
    </location>
</feature>
<organism evidence="2">
    <name type="scientific">uncultured Gemmatimonadota bacterium</name>
    <dbReference type="NCBI Taxonomy" id="203437"/>
    <lineage>
        <taxon>Bacteria</taxon>
        <taxon>Pseudomonadati</taxon>
        <taxon>Gemmatimonadota</taxon>
        <taxon>environmental samples</taxon>
    </lineage>
</organism>
<dbReference type="EMBL" id="CADCTW010000001">
    <property type="protein sequence ID" value="CAA9293942.1"/>
    <property type="molecule type" value="Genomic_DNA"/>
</dbReference>
<name>A0A6J4K2D9_9BACT</name>
<sequence length="213" mass="22278">MSLASRSAALVLAALALAACEDGRSTPVQQDVPAPAALNAASAGSPDSHSVSRDGVQVLRFRSEEDPSVTPDPAVCAAAGFTSNVRFGAVLYSEASNGHEGRIVNRSTRRIGTATACARITDPKFPADLRQEFYVRFNLPEGPVTARGGCTLVSNDVPTAGLVLAGCHLRVTEAPSWYSGGAVASLSVFNPRRLPGFLTGSDYTLQLYEAPRS</sequence>
<evidence type="ECO:0000313" key="2">
    <source>
        <dbReference type="EMBL" id="CAA9293942.1"/>
    </source>
</evidence>
<dbReference type="AlphaFoldDB" id="A0A6J4K2D9"/>
<reference evidence="2" key="1">
    <citation type="submission" date="2020-02" db="EMBL/GenBank/DDBJ databases">
        <authorList>
            <person name="Meier V. D."/>
        </authorList>
    </citation>
    <scope>NUCLEOTIDE SEQUENCE</scope>
    <source>
        <strain evidence="2">AVDCRST_MAG68</strain>
    </source>
</reference>
<evidence type="ECO:0008006" key="3">
    <source>
        <dbReference type="Google" id="ProtNLM"/>
    </source>
</evidence>